<dbReference type="PROSITE" id="PS50109">
    <property type="entry name" value="HIS_KIN"/>
    <property type="match status" value="1"/>
</dbReference>
<evidence type="ECO:0000256" key="5">
    <source>
        <dbReference type="ARBA" id="ARBA00022741"/>
    </source>
</evidence>
<evidence type="ECO:0000256" key="4">
    <source>
        <dbReference type="ARBA" id="ARBA00022679"/>
    </source>
</evidence>
<dbReference type="Pfam" id="PF02518">
    <property type="entry name" value="HATPase_c"/>
    <property type="match status" value="1"/>
</dbReference>
<dbReference type="InterPro" id="IPR000700">
    <property type="entry name" value="PAS-assoc_C"/>
</dbReference>
<evidence type="ECO:0000256" key="6">
    <source>
        <dbReference type="ARBA" id="ARBA00022777"/>
    </source>
</evidence>
<name>S0FSY4_9BACT</name>
<dbReference type="Gene3D" id="3.30.565.10">
    <property type="entry name" value="Histidine kinase-like ATPase, C-terminal domain"/>
    <property type="match status" value="1"/>
</dbReference>
<dbReference type="Proteomes" id="UP000014216">
    <property type="component" value="Unassembled WGS sequence"/>
</dbReference>
<dbReference type="SMART" id="SM00388">
    <property type="entry name" value="HisKA"/>
    <property type="match status" value="1"/>
</dbReference>
<dbReference type="SUPFAM" id="SSF55785">
    <property type="entry name" value="PYP-like sensor domain (PAS domain)"/>
    <property type="match status" value="3"/>
</dbReference>
<dbReference type="InterPro" id="IPR013767">
    <property type="entry name" value="PAS_fold"/>
</dbReference>
<evidence type="ECO:0000256" key="2">
    <source>
        <dbReference type="ARBA" id="ARBA00012438"/>
    </source>
</evidence>
<feature type="domain" description="Histidine kinase" evidence="9">
    <location>
        <begin position="396"/>
        <end position="605"/>
    </location>
</feature>
<keyword evidence="4 12" id="KW-0808">Transferase</keyword>
<accession>S0FSY4</accession>
<evidence type="ECO:0000259" key="9">
    <source>
        <dbReference type="PROSITE" id="PS50109"/>
    </source>
</evidence>
<evidence type="ECO:0000313" key="12">
    <source>
        <dbReference type="EMBL" id="EMS77795.1"/>
    </source>
</evidence>
<sequence>MSDHTPRLLDALDAFEDGIYIVSEDFTVEYMNRFMKDLFGDGVGKKCHKVLLNYENPCDWCNYREIFEKNETRHSEIYLESAKKTFALSEIPVTNRDGTRSKLSIYRDITRRKEQAARLKFSEENYQRLFTHAGCGVFISSKQGRFLDVNPALLRILGYRDKEEFLALDLARDVYLTPGDRERYQRIIEKKGRVVDYELQWRRRDGHLIDILLTSHVRYGTHGEVLGYEGIVVDVTERKKSENKIREAYDFLDNIISCSPNAIMAMDMTGRIMLWNRGAENLFGLPADEVVDKMTVQQIYSREVAAEVTRMMRDTEYGGVGRLTSYPLTFERRDGVRLEGNLSASFLYDDSGKETATVALFVDLRERLKTERELAEARQHLLQSEKLAAMGRLTSQIAHELNNPLFGIMNTLELLKTEIPPSNKRRRLLDMSLSETVRLADMLKKMLSFSRPDETERAELDVNSVIDELMVLYDKRFRENSIKVKLDLTSDPGIIMASRDQLRQVFINLFSNAMYAMPDGGTLSITTRPNGNMVYIIVEDTGTGIKPEQLEKVFDSFFTTKTDSVKGVGLGLSVCYGFIQDHDGDITVESRYGEWTRFTIKLPLA</sequence>
<evidence type="ECO:0000256" key="1">
    <source>
        <dbReference type="ARBA" id="ARBA00000085"/>
    </source>
</evidence>
<organism evidence="12 13">
    <name type="scientific">Desulfotignum phosphitoxidans DSM 13687</name>
    <dbReference type="NCBI Taxonomy" id="1286635"/>
    <lineage>
        <taxon>Bacteria</taxon>
        <taxon>Pseudomonadati</taxon>
        <taxon>Thermodesulfobacteriota</taxon>
        <taxon>Desulfobacteria</taxon>
        <taxon>Desulfobacterales</taxon>
        <taxon>Desulfobacteraceae</taxon>
        <taxon>Desulfotignum</taxon>
    </lineage>
</organism>
<dbReference type="InterPro" id="IPR004358">
    <property type="entry name" value="Sig_transdc_His_kin-like_C"/>
</dbReference>
<proteinExistence type="predicted"/>
<evidence type="ECO:0000256" key="8">
    <source>
        <dbReference type="ARBA" id="ARBA00023012"/>
    </source>
</evidence>
<dbReference type="InterPro" id="IPR035965">
    <property type="entry name" value="PAS-like_dom_sf"/>
</dbReference>
<keyword evidence="7" id="KW-0067">ATP-binding</keyword>
<evidence type="ECO:0000256" key="3">
    <source>
        <dbReference type="ARBA" id="ARBA00022553"/>
    </source>
</evidence>
<feature type="domain" description="PAS" evidence="10">
    <location>
        <begin position="248"/>
        <end position="319"/>
    </location>
</feature>
<feature type="domain" description="PAC" evidence="11">
    <location>
        <begin position="195"/>
        <end position="247"/>
    </location>
</feature>
<dbReference type="Pfam" id="PF00512">
    <property type="entry name" value="HisKA"/>
    <property type="match status" value="1"/>
</dbReference>
<dbReference type="OrthoDB" id="9789238at2"/>
<keyword evidence="3" id="KW-0597">Phosphoprotein</keyword>
<dbReference type="PRINTS" id="PR00344">
    <property type="entry name" value="BCTRLSENSOR"/>
</dbReference>
<comment type="caution">
    <text evidence="12">The sequence shown here is derived from an EMBL/GenBank/DDBJ whole genome shotgun (WGS) entry which is preliminary data.</text>
</comment>
<evidence type="ECO:0000256" key="7">
    <source>
        <dbReference type="ARBA" id="ARBA00022840"/>
    </source>
</evidence>
<dbReference type="InterPro" id="IPR005467">
    <property type="entry name" value="His_kinase_dom"/>
</dbReference>
<dbReference type="InterPro" id="IPR003661">
    <property type="entry name" value="HisK_dim/P_dom"/>
</dbReference>
<dbReference type="InterPro" id="IPR001610">
    <property type="entry name" value="PAC"/>
</dbReference>
<comment type="catalytic activity">
    <reaction evidence="1">
        <text>ATP + protein L-histidine = ADP + protein N-phospho-L-histidine.</text>
        <dbReference type="EC" id="2.7.13.3"/>
    </reaction>
</comment>
<dbReference type="Gene3D" id="3.30.450.20">
    <property type="entry name" value="PAS domain"/>
    <property type="match status" value="3"/>
</dbReference>
<dbReference type="Pfam" id="PF13188">
    <property type="entry name" value="PAS_8"/>
    <property type="match status" value="1"/>
</dbReference>
<feature type="domain" description="PAC" evidence="11">
    <location>
        <begin position="324"/>
        <end position="376"/>
    </location>
</feature>
<dbReference type="SMART" id="SM00086">
    <property type="entry name" value="PAC"/>
    <property type="match status" value="2"/>
</dbReference>
<feature type="domain" description="PAS" evidence="10">
    <location>
        <begin position="122"/>
        <end position="163"/>
    </location>
</feature>
<dbReference type="NCBIfam" id="TIGR00229">
    <property type="entry name" value="sensory_box"/>
    <property type="match status" value="2"/>
</dbReference>
<dbReference type="Gene3D" id="1.10.287.130">
    <property type="match status" value="1"/>
</dbReference>
<dbReference type="GO" id="GO:0000155">
    <property type="term" value="F:phosphorelay sensor kinase activity"/>
    <property type="evidence" value="ECO:0007669"/>
    <property type="project" value="InterPro"/>
</dbReference>
<gene>
    <name evidence="12" type="primary">fixL</name>
    <name evidence="12" type="ORF">Dpo_12c00730</name>
</gene>
<dbReference type="InterPro" id="IPR000014">
    <property type="entry name" value="PAS"/>
</dbReference>
<protein>
    <recommendedName>
        <fullName evidence="2">histidine kinase</fullName>
        <ecNumber evidence="2">2.7.13.3</ecNumber>
    </recommendedName>
</protein>
<dbReference type="CDD" id="cd00130">
    <property type="entry name" value="PAS"/>
    <property type="match status" value="2"/>
</dbReference>
<dbReference type="InterPro" id="IPR036890">
    <property type="entry name" value="HATPase_C_sf"/>
</dbReference>
<keyword evidence="5" id="KW-0547">Nucleotide-binding</keyword>
<dbReference type="SMART" id="SM00387">
    <property type="entry name" value="HATPase_c"/>
    <property type="match status" value="1"/>
</dbReference>
<dbReference type="PROSITE" id="PS50113">
    <property type="entry name" value="PAC"/>
    <property type="match status" value="2"/>
</dbReference>
<keyword evidence="6" id="KW-0418">Kinase</keyword>
<dbReference type="SUPFAM" id="SSF55874">
    <property type="entry name" value="ATPase domain of HSP90 chaperone/DNA topoisomerase II/histidine kinase"/>
    <property type="match status" value="1"/>
</dbReference>
<evidence type="ECO:0000259" key="10">
    <source>
        <dbReference type="PROSITE" id="PS50112"/>
    </source>
</evidence>
<dbReference type="Pfam" id="PF00989">
    <property type="entry name" value="PAS"/>
    <property type="match status" value="1"/>
</dbReference>
<dbReference type="RefSeq" id="WP_006968233.1">
    <property type="nucleotide sequence ID" value="NZ_APJX01000012.1"/>
</dbReference>
<dbReference type="Pfam" id="PF13426">
    <property type="entry name" value="PAS_9"/>
    <property type="match status" value="1"/>
</dbReference>
<dbReference type="PANTHER" id="PTHR43065">
    <property type="entry name" value="SENSOR HISTIDINE KINASE"/>
    <property type="match status" value="1"/>
</dbReference>
<dbReference type="PANTHER" id="PTHR43065:SF10">
    <property type="entry name" value="PEROXIDE STRESS-ACTIVATED HISTIDINE KINASE MAK3"/>
    <property type="match status" value="1"/>
</dbReference>
<dbReference type="EC" id="2.7.13.3" evidence="2"/>
<dbReference type="InterPro" id="IPR036097">
    <property type="entry name" value="HisK_dim/P_sf"/>
</dbReference>
<dbReference type="GO" id="GO:0006355">
    <property type="term" value="P:regulation of DNA-templated transcription"/>
    <property type="evidence" value="ECO:0007669"/>
    <property type="project" value="InterPro"/>
</dbReference>
<dbReference type="InterPro" id="IPR003594">
    <property type="entry name" value="HATPase_dom"/>
</dbReference>
<evidence type="ECO:0000313" key="13">
    <source>
        <dbReference type="Proteomes" id="UP000014216"/>
    </source>
</evidence>
<reference evidence="12 13" key="1">
    <citation type="journal article" date="2013" name="Genome Announc.">
        <title>Draft Genome Sequence of Desulfotignum phosphitoxidans DSM 13687 Strain FiPS-3.</title>
        <authorList>
            <person name="Poehlein A."/>
            <person name="Daniel R."/>
            <person name="Simeonova D.D."/>
        </authorList>
    </citation>
    <scope>NUCLEOTIDE SEQUENCE [LARGE SCALE GENOMIC DNA]</scope>
    <source>
        <strain evidence="12 13">DSM 13687</strain>
    </source>
</reference>
<dbReference type="PROSITE" id="PS50112">
    <property type="entry name" value="PAS"/>
    <property type="match status" value="2"/>
</dbReference>
<dbReference type="SMART" id="SM00091">
    <property type="entry name" value="PAS"/>
    <property type="match status" value="3"/>
</dbReference>
<dbReference type="CDD" id="cd00082">
    <property type="entry name" value="HisKA"/>
    <property type="match status" value="1"/>
</dbReference>
<keyword evidence="8" id="KW-0902">Two-component regulatory system</keyword>
<dbReference type="EMBL" id="APJX01000012">
    <property type="protein sequence ID" value="EMS77795.1"/>
    <property type="molecule type" value="Genomic_DNA"/>
</dbReference>
<dbReference type="GO" id="GO:0005524">
    <property type="term" value="F:ATP binding"/>
    <property type="evidence" value="ECO:0007669"/>
    <property type="project" value="UniProtKB-KW"/>
</dbReference>
<keyword evidence="13" id="KW-1185">Reference proteome</keyword>
<evidence type="ECO:0000259" key="11">
    <source>
        <dbReference type="PROSITE" id="PS50113"/>
    </source>
</evidence>
<dbReference type="SUPFAM" id="SSF47384">
    <property type="entry name" value="Homodimeric domain of signal transducing histidine kinase"/>
    <property type="match status" value="1"/>
</dbReference>
<dbReference type="AlphaFoldDB" id="S0FSY4"/>